<protein>
    <submittedName>
        <fullName evidence="2">Uncharacterized protein</fullName>
    </submittedName>
</protein>
<evidence type="ECO:0000313" key="2">
    <source>
        <dbReference type="EMBL" id="KAH7513665.1"/>
    </source>
</evidence>
<keyword evidence="1" id="KW-0812">Transmembrane</keyword>
<dbReference type="Proteomes" id="UP000813462">
    <property type="component" value="Unassembled WGS sequence"/>
</dbReference>
<keyword evidence="1" id="KW-0472">Membrane</keyword>
<dbReference type="EMBL" id="JAEACU010000011">
    <property type="protein sequence ID" value="KAH7513665.1"/>
    <property type="molecule type" value="Genomic_DNA"/>
</dbReference>
<name>A0A978UFT4_ZIZJJ</name>
<reference evidence="2" key="1">
    <citation type="journal article" date="2021" name="Front. Plant Sci.">
        <title>Chromosome-Scale Genome Assembly for Chinese Sour Jujube and Insights Into Its Genome Evolution and Domestication Signature.</title>
        <authorList>
            <person name="Shen L.-Y."/>
            <person name="Luo H."/>
            <person name="Wang X.-L."/>
            <person name="Wang X.-M."/>
            <person name="Qiu X.-J."/>
            <person name="Liu H."/>
            <person name="Zhou S.-S."/>
            <person name="Jia K.-H."/>
            <person name="Nie S."/>
            <person name="Bao Y.-T."/>
            <person name="Zhang R.-G."/>
            <person name="Yun Q.-Z."/>
            <person name="Chai Y.-H."/>
            <person name="Lu J.-Y."/>
            <person name="Li Y."/>
            <person name="Zhao S.-W."/>
            <person name="Mao J.-F."/>
            <person name="Jia S.-G."/>
            <person name="Mao Y.-M."/>
        </authorList>
    </citation>
    <scope>NUCLEOTIDE SEQUENCE</scope>
    <source>
        <strain evidence="2">AT0</strain>
        <tissue evidence="2">Leaf</tissue>
    </source>
</reference>
<comment type="caution">
    <text evidence="2">The sequence shown here is derived from an EMBL/GenBank/DDBJ whole genome shotgun (WGS) entry which is preliminary data.</text>
</comment>
<organism evidence="2 3">
    <name type="scientific">Ziziphus jujuba var. spinosa</name>
    <dbReference type="NCBI Taxonomy" id="714518"/>
    <lineage>
        <taxon>Eukaryota</taxon>
        <taxon>Viridiplantae</taxon>
        <taxon>Streptophyta</taxon>
        <taxon>Embryophyta</taxon>
        <taxon>Tracheophyta</taxon>
        <taxon>Spermatophyta</taxon>
        <taxon>Magnoliopsida</taxon>
        <taxon>eudicotyledons</taxon>
        <taxon>Gunneridae</taxon>
        <taxon>Pentapetalae</taxon>
        <taxon>rosids</taxon>
        <taxon>fabids</taxon>
        <taxon>Rosales</taxon>
        <taxon>Rhamnaceae</taxon>
        <taxon>Paliureae</taxon>
        <taxon>Ziziphus</taxon>
    </lineage>
</organism>
<dbReference type="PANTHER" id="PTHR37244:SF1">
    <property type="entry name" value="NADP-SPECIFIC GLUTAMATE DEHYDROGENASE"/>
    <property type="match status" value="1"/>
</dbReference>
<dbReference type="AlphaFoldDB" id="A0A978UFT4"/>
<dbReference type="OrthoDB" id="1915921at2759"/>
<accession>A0A978UFT4</accession>
<evidence type="ECO:0000313" key="3">
    <source>
        <dbReference type="Proteomes" id="UP000813462"/>
    </source>
</evidence>
<keyword evidence="1" id="KW-1133">Transmembrane helix</keyword>
<sequence length="267" mass="30157">MCRSTDYHGVHFNYRDRLKILSFFVRFSGLRSRKPLPESLTLLYLPRINENALEVDGSKIRPDSQAFVSLYRSVNAETNGVEEVVFGSRERVRASEGIRFEVYFKEEKVLKGIFRKDEDGEWKLDCKCALESDMVGGMRVSEAEVCVEVEGDVAMRENVAMVVKRKRNGRRGFSGLEEIPEEREIGYDDDDDESDGCDCSYGCGKTESGFDGGDLHKSGSDGELVELEMDMEGVRWAVDVGIWVMCLGVGFLVSKASAKTLRRKRLL</sequence>
<gene>
    <name evidence="2" type="ORF">FEM48_Zijuj11G0005100</name>
</gene>
<proteinExistence type="predicted"/>
<dbReference type="PANTHER" id="PTHR37244">
    <property type="entry name" value="NADP-SPECIFIC GLUTAMATE DEHYDROGENASE"/>
    <property type="match status" value="1"/>
</dbReference>
<evidence type="ECO:0000256" key="1">
    <source>
        <dbReference type="SAM" id="Phobius"/>
    </source>
</evidence>
<feature type="transmembrane region" description="Helical" evidence="1">
    <location>
        <begin position="236"/>
        <end position="254"/>
    </location>
</feature>